<dbReference type="RefSeq" id="WP_125660953.1">
    <property type="nucleotide sequence ID" value="NZ_AP019308.1"/>
</dbReference>
<keyword evidence="2" id="KW-1185">Reference proteome</keyword>
<protein>
    <submittedName>
        <fullName evidence="1">Uncharacterized protein</fullName>
    </submittedName>
</protein>
<gene>
    <name evidence="1" type="ORF">Back11_39450</name>
</gene>
<dbReference type="KEGG" id="pbk:Back11_39450"/>
<dbReference type="AlphaFoldDB" id="A0A3G9IUX8"/>
<dbReference type="EMBL" id="AP019308">
    <property type="protein sequence ID" value="BBH22600.1"/>
    <property type="molecule type" value="Genomic_DNA"/>
</dbReference>
<accession>A0A3G9IUX8</accession>
<dbReference type="OrthoDB" id="2082816at2"/>
<proteinExistence type="predicted"/>
<sequence>MRELILAKDAKNKDWLNVPHEIGSIYMLFLANYIAKRNDISLSTDYAEAWCGSNFFQHDGNISDYEGESQTQLACITINNFIPINIIDLQPSDILNFRENRKDERRRFFNNIKELSSKISTCEDEKKIRDIIEDYMQEIEESLNP</sequence>
<dbReference type="Proteomes" id="UP000275368">
    <property type="component" value="Chromosome"/>
</dbReference>
<name>A0A3G9IUX8_9BACL</name>
<reference evidence="1 2" key="1">
    <citation type="submission" date="2018-11" db="EMBL/GenBank/DDBJ databases">
        <title>Complete genome sequence of Paenibacillus baekrokdamisoli strain KCTC 33723.</title>
        <authorList>
            <person name="Kang S.W."/>
            <person name="Lee K.C."/>
            <person name="Kim K.K."/>
            <person name="Kim J.S."/>
            <person name="Kim D.S."/>
            <person name="Ko S.H."/>
            <person name="Yang S.H."/>
            <person name="Lee J.S."/>
        </authorList>
    </citation>
    <scope>NUCLEOTIDE SEQUENCE [LARGE SCALE GENOMIC DNA]</scope>
    <source>
        <strain evidence="1 2">KCTC 33723</strain>
    </source>
</reference>
<evidence type="ECO:0000313" key="1">
    <source>
        <dbReference type="EMBL" id="BBH22600.1"/>
    </source>
</evidence>
<evidence type="ECO:0000313" key="2">
    <source>
        <dbReference type="Proteomes" id="UP000275368"/>
    </source>
</evidence>
<organism evidence="1 2">
    <name type="scientific">Paenibacillus baekrokdamisoli</name>
    <dbReference type="NCBI Taxonomy" id="1712516"/>
    <lineage>
        <taxon>Bacteria</taxon>
        <taxon>Bacillati</taxon>
        <taxon>Bacillota</taxon>
        <taxon>Bacilli</taxon>
        <taxon>Bacillales</taxon>
        <taxon>Paenibacillaceae</taxon>
        <taxon>Paenibacillus</taxon>
    </lineage>
</organism>